<sequence length="200" mass="23646">MEKSIGNRILVIDEKDNCKVIISPLKERWKEALLFAWLMAFTIIGFYMIYLLFFGMDSIDNSQIEGDITEVLRNQKIYLLVFVAFWMYFEFKVLKGFLWLWKGKELIQITKDEITIKHGIFSYGKANKYFIDNVKNFDLVEHKTFSFGFDYENAFWRQGTDALIFDANGKSIGFGKKLNEKDAKLLWRLLKDRIKKLAKS</sequence>
<proteinExistence type="predicted"/>
<dbReference type="RefSeq" id="WP_111063801.1">
    <property type="nucleotide sequence ID" value="NZ_JBHUCU010000005.1"/>
</dbReference>
<feature type="transmembrane region" description="Helical" evidence="1">
    <location>
        <begin position="77"/>
        <end position="101"/>
    </location>
</feature>
<keyword evidence="1" id="KW-1133">Transmembrane helix</keyword>
<organism evidence="2 3">
    <name type="scientific">Putridiphycobacter roseus</name>
    <dbReference type="NCBI Taxonomy" id="2219161"/>
    <lineage>
        <taxon>Bacteria</taxon>
        <taxon>Pseudomonadati</taxon>
        <taxon>Bacteroidota</taxon>
        <taxon>Flavobacteriia</taxon>
        <taxon>Flavobacteriales</taxon>
        <taxon>Crocinitomicaceae</taxon>
        <taxon>Putridiphycobacter</taxon>
    </lineage>
</organism>
<protein>
    <submittedName>
        <fullName evidence="2">Uncharacterized protein</fullName>
    </submittedName>
</protein>
<keyword evidence="1" id="KW-0812">Transmembrane</keyword>
<name>A0A2W1MWZ6_9FLAO</name>
<accession>A0A2W1MWZ6</accession>
<gene>
    <name evidence="2" type="ORF">DNU06_12715</name>
</gene>
<evidence type="ECO:0000256" key="1">
    <source>
        <dbReference type="SAM" id="Phobius"/>
    </source>
</evidence>
<reference evidence="2 3" key="1">
    <citation type="submission" date="2018-06" db="EMBL/GenBank/DDBJ databases">
        <title>The draft genome sequence of Crocinitomix sp. SM1701.</title>
        <authorList>
            <person name="Zhang X."/>
        </authorList>
    </citation>
    <scope>NUCLEOTIDE SEQUENCE [LARGE SCALE GENOMIC DNA]</scope>
    <source>
        <strain evidence="2 3">SM1701</strain>
    </source>
</reference>
<dbReference type="EMBL" id="QKSB01000008">
    <property type="protein sequence ID" value="PZE16407.1"/>
    <property type="molecule type" value="Genomic_DNA"/>
</dbReference>
<dbReference type="Proteomes" id="UP000249248">
    <property type="component" value="Unassembled WGS sequence"/>
</dbReference>
<evidence type="ECO:0000313" key="3">
    <source>
        <dbReference type="Proteomes" id="UP000249248"/>
    </source>
</evidence>
<dbReference type="AlphaFoldDB" id="A0A2W1MWZ6"/>
<feature type="transmembrane region" description="Helical" evidence="1">
    <location>
        <begin position="32"/>
        <end position="53"/>
    </location>
</feature>
<evidence type="ECO:0000313" key="2">
    <source>
        <dbReference type="EMBL" id="PZE16407.1"/>
    </source>
</evidence>
<keyword evidence="3" id="KW-1185">Reference proteome</keyword>
<dbReference type="OrthoDB" id="1466947at2"/>
<keyword evidence="1" id="KW-0472">Membrane</keyword>
<comment type="caution">
    <text evidence="2">The sequence shown here is derived from an EMBL/GenBank/DDBJ whole genome shotgun (WGS) entry which is preliminary data.</text>
</comment>